<keyword evidence="2" id="KW-1185">Reference proteome</keyword>
<accession>A0ACC1QW15</accession>
<name>A0ACC1QW15_9HYPO</name>
<gene>
    <name evidence="1" type="ORF">NLG97_g4782</name>
</gene>
<protein>
    <submittedName>
        <fullName evidence="1">Uncharacterized protein</fullName>
    </submittedName>
</protein>
<dbReference type="EMBL" id="JANAKD010000495">
    <property type="protein sequence ID" value="KAJ3493360.1"/>
    <property type="molecule type" value="Genomic_DNA"/>
</dbReference>
<evidence type="ECO:0000313" key="1">
    <source>
        <dbReference type="EMBL" id="KAJ3493360.1"/>
    </source>
</evidence>
<reference evidence="1" key="1">
    <citation type="submission" date="2022-07" db="EMBL/GenBank/DDBJ databases">
        <title>Genome Sequence of Lecanicillium saksenae.</title>
        <authorList>
            <person name="Buettner E."/>
        </authorList>
    </citation>
    <scope>NUCLEOTIDE SEQUENCE</scope>
    <source>
        <strain evidence="1">VT-O1</strain>
    </source>
</reference>
<proteinExistence type="predicted"/>
<organism evidence="1 2">
    <name type="scientific">Lecanicillium saksenae</name>
    <dbReference type="NCBI Taxonomy" id="468837"/>
    <lineage>
        <taxon>Eukaryota</taxon>
        <taxon>Fungi</taxon>
        <taxon>Dikarya</taxon>
        <taxon>Ascomycota</taxon>
        <taxon>Pezizomycotina</taxon>
        <taxon>Sordariomycetes</taxon>
        <taxon>Hypocreomycetidae</taxon>
        <taxon>Hypocreales</taxon>
        <taxon>Cordycipitaceae</taxon>
        <taxon>Lecanicillium</taxon>
    </lineage>
</organism>
<sequence>MQRVGASAAADPATQLSWTAGNDEKAPDKELVGSFARKKGGGDAEKAGNGHERISVDKEQSPRSVQRAAGSGAQLGKAGAKSRASCAGSLVFGGALEL</sequence>
<comment type="caution">
    <text evidence="1">The sequence shown here is derived from an EMBL/GenBank/DDBJ whole genome shotgun (WGS) entry which is preliminary data.</text>
</comment>
<evidence type="ECO:0000313" key="2">
    <source>
        <dbReference type="Proteomes" id="UP001148737"/>
    </source>
</evidence>
<dbReference type="Proteomes" id="UP001148737">
    <property type="component" value="Unassembled WGS sequence"/>
</dbReference>